<comment type="caution">
    <text evidence="1">The sequence shown here is derived from an EMBL/GenBank/DDBJ whole genome shotgun (WGS) entry which is preliminary data.</text>
</comment>
<reference evidence="1 2" key="1">
    <citation type="submission" date="2018-10" db="EMBL/GenBank/DDBJ databases">
        <title>Genomic Encyclopedia of Archaeal and Bacterial Type Strains, Phase II (KMG-II): from individual species to whole genera.</title>
        <authorList>
            <person name="Goeker M."/>
        </authorList>
    </citation>
    <scope>NUCLEOTIDE SEQUENCE [LARGE SCALE GENOMIC DNA]</scope>
    <source>
        <strain evidence="1 2">DSM 235</strain>
    </source>
</reference>
<keyword evidence="2" id="KW-1185">Reference proteome</keyword>
<dbReference type="RefSeq" id="WP_120796343.1">
    <property type="nucleotide sequence ID" value="NZ_RBXL01000001.1"/>
</dbReference>
<proteinExistence type="predicted"/>
<evidence type="ECO:0000313" key="2">
    <source>
        <dbReference type="Proteomes" id="UP000274556"/>
    </source>
</evidence>
<name>A0A495V3D0_9GAMM</name>
<sequence length="102" mass="11697">MKRGIEVEHVLDALNDEDIAERTEEHSGVLMGILPESRRFECRLDDGQLVSGWVDRDLQDIGAFKTNWENKKARLTFRVVSVRTKQRFILVDAARPEGSIES</sequence>
<evidence type="ECO:0000313" key="1">
    <source>
        <dbReference type="EMBL" id="RKT43814.1"/>
    </source>
</evidence>
<gene>
    <name evidence="1" type="ORF">BDD21_1173</name>
</gene>
<dbReference type="OrthoDB" id="7822108at2"/>
<accession>A0A495V3D0</accession>
<dbReference type="EMBL" id="RBXL01000001">
    <property type="protein sequence ID" value="RKT43814.1"/>
    <property type="molecule type" value="Genomic_DNA"/>
</dbReference>
<organism evidence="1 2">
    <name type="scientific">Thiocapsa rosea</name>
    <dbReference type="NCBI Taxonomy" id="69360"/>
    <lineage>
        <taxon>Bacteria</taxon>
        <taxon>Pseudomonadati</taxon>
        <taxon>Pseudomonadota</taxon>
        <taxon>Gammaproteobacteria</taxon>
        <taxon>Chromatiales</taxon>
        <taxon>Chromatiaceae</taxon>
        <taxon>Thiocapsa</taxon>
    </lineage>
</organism>
<dbReference type="Proteomes" id="UP000274556">
    <property type="component" value="Unassembled WGS sequence"/>
</dbReference>
<dbReference type="AlphaFoldDB" id="A0A495V3D0"/>
<protein>
    <submittedName>
        <fullName evidence="1">Uncharacterized protein</fullName>
    </submittedName>
</protein>